<keyword evidence="1" id="KW-0175">Coiled coil</keyword>
<keyword evidence="5" id="KW-1185">Reference proteome</keyword>
<dbReference type="Proteomes" id="UP001228905">
    <property type="component" value="Unassembled WGS sequence"/>
</dbReference>
<keyword evidence="3" id="KW-1133">Transmembrane helix</keyword>
<feature type="compositionally biased region" description="Basic and acidic residues" evidence="2">
    <location>
        <begin position="201"/>
        <end position="211"/>
    </location>
</feature>
<feature type="compositionally biased region" description="Low complexity" evidence="2">
    <location>
        <begin position="219"/>
        <end position="229"/>
    </location>
</feature>
<feature type="region of interest" description="Disordered" evidence="2">
    <location>
        <begin position="201"/>
        <end position="255"/>
    </location>
</feature>
<name>A0ABU0ILR2_9CAUL</name>
<evidence type="ECO:0000256" key="2">
    <source>
        <dbReference type="SAM" id="MobiDB-lite"/>
    </source>
</evidence>
<evidence type="ECO:0000256" key="3">
    <source>
        <dbReference type="SAM" id="Phobius"/>
    </source>
</evidence>
<proteinExistence type="predicted"/>
<dbReference type="EMBL" id="JAUSVS010000001">
    <property type="protein sequence ID" value="MDQ0462952.1"/>
    <property type="molecule type" value="Genomic_DNA"/>
</dbReference>
<sequence>MELPNWTEVALGVGDLVETAVVAVATIFLWRVTKTLADETRRMAEASAQPQVVATLEPNQWALNHADLVVANTGNATAFDIRVSFDPPLQNAEVRGSRDIPLQRISLLKPGQTQSSYLSAFEPIIGTLYTVTIRWKRDPGSDSSEAYSYTLDLGEISALTRLGAASPMIQIAEQMKKLREDIERLVDGRRTLEINTHSPVDRLHERRERDRWRRRTAREQAAASAEAQASIQPPEPPPIDPAPRPPRRRSRTRPE</sequence>
<evidence type="ECO:0000313" key="5">
    <source>
        <dbReference type="Proteomes" id="UP001228905"/>
    </source>
</evidence>
<feature type="coiled-coil region" evidence="1">
    <location>
        <begin position="168"/>
        <end position="195"/>
    </location>
</feature>
<reference evidence="4 5" key="1">
    <citation type="submission" date="2023-07" db="EMBL/GenBank/DDBJ databases">
        <title>Genomic Encyclopedia of Type Strains, Phase IV (KMG-IV): sequencing the most valuable type-strain genomes for metagenomic binning, comparative biology and taxonomic classification.</title>
        <authorList>
            <person name="Goeker M."/>
        </authorList>
    </citation>
    <scope>NUCLEOTIDE SEQUENCE [LARGE SCALE GENOMIC DNA]</scope>
    <source>
        <strain evidence="4 5">DSM 18695</strain>
    </source>
</reference>
<evidence type="ECO:0000313" key="4">
    <source>
        <dbReference type="EMBL" id="MDQ0462952.1"/>
    </source>
</evidence>
<evidence type="ECO:0000256" key="1">
    <source>
        <dbReference type="SAM" id="Coils"/>
    </source>
</evidence>
<feature type="transmembrane region" description="Helical" evidence="3">
    <location>
        <begin position="12"/>
        <end position="33"/>
    </location>
</feature>
<keyword evidence="3" id="KW-0812">Transmembrane</keyword>
<keyword evidence="3" id="KW-0472">Membrane</keyword>
<feature type="compositionally biased region" description="Basic residues" evidence="2">
    <location>
        <begin position="245"/>
        <end position="255"/>
    </location>
</feature>
<accession>A0ABU0ILR2</accession>
<dbReference type="RefSeq" id="WP_307346015.1">
    <property type="nucleotide sequence ID" value="NZ_JAUSVS010000001.1"/>
</dbReference>
<protein>
    <submittedName>
        <fullName evidence="4">Uncharacterized protein</fullName>
    </submittedName>
</protein>
<organism evidence="4 5">
    <name type="scientific">Caulobacter ginsengisoli</name>
    <dbReference type="NCBI Taxonomy" id="400775"/>
    <lineage>
        <taxon>Bacteria</taxon>
        <taxon>Pseudomonadati</taxon>
        <taxon>Pseudomonadota</taxon>
        <taxon>Alphaproteobacteria</taxon>
        <taxon>Caulobacterales</taxon>
        <taxon>Caulobacteraceae</taxon>
        <taxon>Caulobacter</taxon>
    </lineage>
</organism>
<comment type="caution">
    <text evidence="4">The sequence shown here is derived from an EMBL/GenBank/DDBJ whole genome shotgun (WGS) entry which is preliminary data.</text>
</comment>
<gene>
    <name evidence="4" type="ORF">QO010_000700</name>
</gene>
<feature type="compositionally biased region" description="Pro residues" evidence="2">
    <location>
        <begin position="233"/>
        <end position="244"/>
    </location>
</feature>